<evidence type="ECO:0000256" key="3">
    <source>
        <dbReference type="ARBA" id="ARBA00022692"/>
    </source>
</evidence>
<gene>
    <name evidence="8" type="ORF">ACFPMG_16135</name>
</gene>
<feature type="transmembrane region" description="Helical" evidence="6">
    <location>
        <begin position="258"/>
        <end position="275"/>
    </location>
</feature>
<protein>
    <submittedName>
        <fullName evidence="8">DMT family transporter</fullName>
    </submittedName>
</protein>
<feature type="transmembrane region" description="Helical" evidence="6">
    <location>
        <begin position="128"/>
        <end position="146"/>
    </location>
</feature>
<feature type="transmembrane region" description="Helical" evidence="6">
    <location>
        <begin position="158"/>
        <end position="176"/>
    </location>
</feature>
<feature type="domain" description="EamA" evidence="7">
    <location>
        <begin position="12"/>
        <end position="143"/>
    </location>
</feature>
<feature type="transmembrane region" description="Helical" evidence="6">
    <location>
        <begin position="224"/>
        <end position="246"/>
    </location>
</feature>
<proteinExistence type="inferred from homology"/>
<dbReference type="PANTHER" id="PTHR32322:SF2">
    <property type="entry name" value="EAMA DOMAIN-CONTAINING PROTEIN"/>
    <property type="match status" value="1"/>
</dbReference>
<feature type="transmembrane region" description="Helical" evidence="6">
    <location>
        <begin position="41"/>
        <end position="61"/>
    </location>
</feature>
<evidence type="ECO:0000256" key="2">
    <source>
        <dbReference type="ARBA" id="ARBA00007362"/>
    </source>
</evidence>
<dbReference type="EMBL" id="JBHSLC010000031">
    <property type="protein sequence ID" value="MFC5356541.1"/>
    <property type="molecule type" value="Genomic_DNA"/>
</dbReference>
<evidence type="ECO:0000256" key="1">
    <source>
        <dbReference type="ARBA" id="ARBA00004141"/>
    </source>
</evidence>
<dbReference type="PANTHER" id="PTHR32322">
    <property type="entry name" value="INNER MEMBRANE TRANSPORTER"/>
    <property type="match status" value="1"/>
</dbReference>
<organism evidence="8 9">
    <name type="scientific">Azospirillum himalayense</name>
    <dbReference type="NCBI Taxonomy" id="654847"/>
    <lineage>
        <taxon>Bacteria</taxon>
        <taxon>Pseudomonadati</taxon>
        <taxon>Pseudomonadota</taxon>
        <taxon>Alphaproteobacteria</taxon>
        <taxon>Rhodospirillales</taxon>
        <taxon>Azospirillaceae</taxon>
        <taxon>Azospirillum</taxon>
    </lineage>
</organism>
<evidence type="ECO:0000313" key="9">
    <source>
        <dbReference type="Proteomes" id="UP001596166"/>
    </source>
</evidence>
<evidence type="ECO:0000313" key="8">
    <source>
        <dbReference type="EMBL" id="MFC5356541.1"/>
    </source>
</evidence>
<keyword evidence="9" id="KW-1185">Reference proteome</keyword>
<dbReference type="InterPro" id="IPR037185">
    <property type="entry name" value="EmrE-like"/>
</dbReference>
<dbReference type="InterPro" id="IPR050638">
    <property type="entry name" value="AA-Vitamin_Transporters"/>
</dbReference>
<evidence type="ECO:0000256" key="4">
    <source>
        <dbReference type="ARBA" id="ARBA00022989"/>
    </source>
</evidence>
<dbReference type="Gene3D" id="1.10.3730.20">
    <property type="match status" value="1"/>
</dbReference>
<dbReference type="SUPFAM" id="SSF103481">
    <property type="entry name" value="Multidrug resistance efflux transporter EmrE"/>
    <property type="match status" value="1"/>
</dbReference>
<dbReference type="RefSeq" id="WP_376996154.1">
    <property type="nucleotide sequence ID" value="NZ_JBHSLC010000031.1"/>
</dbReference>
<dbReference type="Pfam" id="PF00892">
    <property type="entry name" value="EamA"/>
    <property type="match status" value="2"/>
</dbReference>
<sequence length="305" mass="31471">MIGATTGPERRRGVIAATLAALCWGAATVLSKTALEDLPPVSLLVLQLAASVALLWTVVGIRRTPSNGRRDILGYAWLGLLEPGLAYLLGLIGLAGVQAGGAVLIQSSEAIMIVCASAILLRVRPGGRFVGLSLVAFSGLTLALGLFRPEDAAGNDPIGVTLIFAATATAAVYVVLSSRVAAQADPIMIVAWQQTVALVFALLLLPADWLLAPQGPAFPRSAGLWLVVVASGILQYALAFSLYMLALRAISANVAGSFLNLTPVFGLAIAFLFLGETLSPVQLTGTAVTLAAVIMIGRLEPGDAH</sequence>
<keyword evidence="4 6" id="KW-1133">Transmembrane helix</keyword>
<feature type="transmembrane region" description="Helical" evidence="6">
    <location>
        <begin position="103"/>
        <end position="121"/>
    </location>
</feature>
<feature type="domain" description="EamA" evidence="7">
    <location>
        <begin position="158"/>
        <end position="296"/>
    </location>
</feature>
<reference evidence="9" key="1">
    <citation type="journal article" date="2019" name="Int. J. Syst. Evol. Microbiol.">
        <title>The Global Catalogue of Microorganisms (GCM) 10K type strain sequencing project: providing services to taxonomists for standard genome sequencing and annotation.</title>
        <authorList>
            <consortium name="The Broad Institute Genomics Platform"/>
            <consortium name="The Broad Institute Genome Sequencing Center for Infectious Disease"/>
            <person name="Wu L."/>
            <person name="Ma J."/>
        </authorList>
    </citation>
    <scope>NUCLEOTIDE SEQUENCE [LARGE SCALE GENOMIC DNA]</scope>
    <source>
        <strain evidence="9">CCUG 58760</strain>
    </source>
</reference>
<dbReference type="Proteomes" id="UP001596166">
    <property type="component" value="Unassembled WGS sequence"/>
</dbReference>
<comment type="subcellular location">
    <subcellularLocation>
        <location evidence="1">Membrane</location>
        <topology evidence="1">Multi-pass membrane protein</topology>
    </subcellularLocation>
</comment>
<feature type="transmembrane region" description="Helical" evidence="6">
    <location>
        <begin position="188"/>
        <end position="212"/>
    </location>
</feature>
<evidence type="ECO:0000256" key="6">
    <source>
        <dbReference type="SAM" id="Phobius"/>
    </source>
</evidence>
<comment type="similarity">
    <text evidence="2">Belongs to the EamA transporter family.</text>
</comment>
<keyword evidence="3 6" id="KW-0812">Transmembrane</keyword>
<feature type="transmembrane region" description="Helical" evidence="6">
    <location>
        <begin position="281"/>
        <end position="299"/>
    </location>
</feature>
<comment type="caution">
    <text evidence="8">The sequence shown here is derived from an EMBL/GenBank/DDBJ whole genome shotgun (WGS) entry which is preliminary data.</text>
</comment>
<evidence type="ECO:0000259" key="7">
    <source>
        <dbReference type="Pfam" id="PF00892"/>
    </source>
</evidence>
<accession>A0ABW0G7L4</accession>
<name>A0ABW0G7L4_9PROT</name>
<dbReference type="InterPro" id="IPR000620">
    <property type="entry name" value="EamA_dom"/>
</dbReference>
<keyword evidence="5 6" id="KW-0472">Membrane</keyword>
<evidence type="ECO:0000256" key="5">
    <source>
        <dbReference type="ARBA" id="ARBA00023136"/>
    </source>
</evidence>
<feature type="transmembrane region" description="Helical" evidence="6">
    <location>
        <begin position="73"/>
        <end position="97"/>
    </location>
</feature>